<proteinExistence type="inferred from homology"/>
<dbReference type="GO" id="GO:0008270">
    <property type="term" value="F:zinc ion binding"/>
    <property type="evidence" value="ECO:0007669"/>
    <property type="project" value="UniProtKB-KW"/>
</dbReference>
<protein>
    <submittedName>
        <fullName evidence="12">Uncharacterized protein</fullName>
    </submittedName>
</protein>
<dbReference type="Pfam" id="PF02891">
    <property type="entry name" value="zf-MIZ"/>
    <property type="match status" value="1"/>
</dbReference>
<reference evidence="12" key="1">
    <citation type="submission" date="2020-12" db="EMBL/GenBank/DDBJ databases">
        <title>Metabolic potential, ecology and presence of endohyphal bacteria is reflected in genomic diversity of Mucoromycotina.</title>
        <authorList>
            <person name="Muszewska A."/>
            <person name="Okrasinska A."/>
            <person name="Steczkiewicz K."/>
            <person name="Drgas O."/>
            <person name="Orlowska M."/>
            <person name="Perlinska-Lenart U."/>
            <person name="Aleksandrzak-Piekarczyk T."/>
            <person name="Szatraj K."/>
            <person name="Zielenkiewicz U."/>
            <person name="Pilsyk S."/>
            <person name="Malc E."/>
            <person name="Mieczkowski P."/>
            <person name="Kruszewska J.S."/>
            <person name="Biernat P."/>
            <person name="Pawlowska J."/>
        </authorList>
    </citation>
    <scope>NUCLEOTIDE SEQUENCE</scope>
    <source>
        <strain evidence="12">CBS 226.32</strain>
    </source>
</reference>
<dbReference type="GO" id="GO:0000785">
    <property type="term" value="C:chromatin"/>
    <property type="evidence" value="ECO:0007669"/>
    <property type="project" value="TreeGrafter"/>
</dbReference>
<evidence type="ECO:0000259" key="10">
    <source>
        <dbReference type="PROSITE" id="PS51044"/>
    </source>
</evidence>
<evidence type="ECO:0000256" key="9">
    <source>
        <dbReference type="SAM" id="MobiDB-lite"/>
    </source>
</evidence>
<dbReference type="GO" id="GO:0016925">
    <property type="term" value="P:protein sumoylation"/>
    <property type="evidence" value="ECO:0007669"/>
    <property type="project" value="UniProtKB-UniPathway"/>
</dbReference>
<evidence type="ECO:0000313" key="13">
    <source>
        <dbReference type="Proteomes" id="UP000650833"/>
    </source>
</evidence>
<comment type="similarity">
    <text evidence="2">Belongs to the PIAS family.</text>
</comment>
<evidence type="ECO:0000256" key="8">
    <source>
        <dbReference type="PROSITE-ProRule" id="PRU00452"/>
    </source>
</evidence>
<dbReference type="PROSITE" id="PS51466">
    <property type="entry name" value="PINIT"/>
    <property type="match status" value="1"/>
</dbReference>
<evidence type="ECO:0000256" key="2">
    <source>
        <dbReference type="ARBA" id="ARBA00005383"/>
    </source>
</evidence>
<keyword evidence="6" id="KW-0833">Ubl conjugation pathway</keyword>
<evidence type="ECO:0000256" key="4">
    <source>
        <dbReference type="ARBA" id="ARBA00022723"/>
    </source>
</evidence>
<comment type="pathway">
    <text evidence="1">Protein modification; protein sumoylation.</text>
</comment>
<evidence type="ECO:0000256" key="6">
    <source>
        <dbReference type="ARBA" id="ARBA00022786"/>
    </source>
</evidence>
<keyword evidence="5 8" id="KW-0863">Zinc-finger</keyword>
<evidence type="ECO:0000256" key="3">
    <source>
        <dbReference type="ARBA" id="ARBA00022679"/>
    </source>
</evidence>
<dbReference type="InterPro" id="IPR004181">
    <property type="entry name" value="Znf_MIZ"/>
</dbReference>
<dbReference type="GO" id="GO:0061665">
    <property type="term" value="F:SUMO ligase activity"/>
    <property type="evidence" value="ECO:0007669"/>
    <property type="project" value="TreeGrafter"/>
</dbReference>
<feature type="compositionally biased region" description="Low complexity" evidence="9">
    <location>
        <begin position="541"/>
        <end position="555"/>
    </location>
</feature>
<organism evidence="12 13">
    <name type="scientific">Mucor plumbeus</name>
    <dbReference type="NCBI Taxonomy" id="97098"/>
    <lineage>
        <taxon>Eukaryota</taxon>
        <taxon>Fungi</taxon>
        <taxon>Fungi incertae sedis</taxon>
        <taxon>Mucoromycota</taxon>
        <taxon>Mucoromycotina</taxon>
        <taxon>Mucoromycetes</taxon>
        <taxon>Mucorales</taxon>
        <taxon>Mucorineae</taxon>
        <taxon>Mucoraceae</taxon>
        <taxon>Mucor</taxon>
    </lineage>
</organism>
<feature type="compositionally biased region" description="Low complexity" evidence="9">
    <location>
        <begin position="582"/>
        <end position="609"/>
    </location>
</feature>
<dbReference type="AlphaFoldDB" id="A0A8H7R3G5"/>
<comment type="caution">
    <text evidence="12">The sequence shown here is derived from an EMBL/GenBank/DDBJ whole genome shotgun (WGS) entry which is preliminary data.</text>
</comment>
<dbReference type="InterPro" id="IPR023321">
    <property type="entry name" value="PINIT"/>
</dbReference>
<dbReference type="Gene3D" id="3.30.40.10">
    <property type="entry name" value="Zinc/RING finger domain, C3HC4 (zinc finger)"/>
    <property type="match status" value="1"/>
</dbReference>
<sequence>MSNNFEVLQNDLRNATVKEITDCMKAVNNTLNSQSRMVVSGRKEEVILRFTNFIVGLITNNKRSSIATVVRIVNDTAPRKLAWKYEDDEIAVNCFRPRAGRDRPAQAIDHLNFKQSPFFKPLVRLASIKVCPAAANNYRQSRLFQFTLTDANRQLLATSNSVDDRPPYQIRFYCSQYNGNTSNLLVELPSVCELKVNDTVIQGSILRCLKGKPGTVNPPDLTIMTRKQALNNVELIYINSDVPFIASIYLVERTAVAQLIQTMKEKRLMTKEKVLEKCNYYTVQQTQEEDEIIMESETLSTKDPLAFTRINTPIRSTACKHLQCFDANIFLTMNEQTPTWSCPVCYRRIEDWEDLFVDEYFMEMLHNTPKHIDSVRVEPNGHITIIDENPDLADEESEEEEELIVKNEEKEVTTILLDDDDDEVEAAEKRNDAREAELQEAAISNDTIPKIASTPKAKTATPEARANTPQERIAISEDRTATPENDQPPKKRQKMDFIDLTLDSGDEDDVIQHGTNDEVTVTKENVNAIQKDSDASKKNKNSSSKAMSKSNGNSSETNHNTGDEALILPHPETLYINNTGPSGKNSNNEKAASSSSSNNNSKSSIAGASQFMNVYKYN</sequence>
<dbReference type="PROSITE" id="PS51044">
    <property type="entry name" value="ZF_SP_RING"/>
    <property type="match status" value="1"/>
</dbReference>
<keyword evidence="4" id="KW-0479">Metal-binding</keyword>
<keyword evidence="3" id="KW-0808">Transferase</keyword>
<dbReference type="EMBL" id="JAEPRC010000245">
    <property type="protein sequence ID" value="KAG2202875.1"/>
    <property type="molecule type" value="Genomic_DNA"/>
</dbReference>
<name>A0A8H7R3G5_9FUNG</name>
<evidence type="ECO:0000256" key="1">
    <source>
        <dbReference type="ARBA" id="ARBA00004718"/>
    </source>
</evidence>
<dbReference type="InterPro" id="IPR038654">
    <property type="entry name" value="PINIT_sf"/>
</dbReference>
<dbReference type="Pfam" id="PF14324">
    <property type="entry name" value="PINIT"/>
    <property type="match status" value="1"/>
</dbReference>
<feature type="region of interest" description="Disordered" evidence="9">
    <location>
        <begin position="442"/>
        <end position="618"/>
    </location>
</feature>
<feature type="domain" description="PINIT" evidence="11">
    <location>
        <begin position="98"/>
        <end position="254"/>
    </location>
</feature>
<dbReference type="PANTHER" id="PTHR10782">
    <property type="entry name" value="ZINC FINGER MIZ DOMAIN-CONTAINING PROTEIN"/>
    <property type="match status" value="1"/>
</dbReference>
<evidence type="ECO:0000256" key="5">
    <source>
        <dbReference type="ARBA" id="ARBA00022771"/>
    </source>
</evidence>
<dbReference type="UniPathway" id="UPA00886"/>
<accession>A0A8H7R3G5</accession>
<feature type="compositionally biased region" description="Polar residues" evidence="9">
    <location>
        <begin position="513"/>
        <end position="530"/>
    </location>
</feature>
<keyword evidence="13" id="KW-1185">Reference proteome</keyword>
<evidence type="ECO:0000313" key="12">
    <source>
        <dbReference type="EMBL" id="KAG2202875.1"/>
    </source>
</evidence>
<evidence type="ECO:0000256" key="7">
    <source>
        <dbReference type="ARBA" id="ARBA00022833"/>
    </source>
</evidence>
<keyword evidence="7" id="KW-0862">Zinc</keyword>
<dbReference type="OrthoDB" id="28127at2759"/>
<gene>
    <name evidence="12" type="ORF">INT46_007555</name>
</gene>
<dbReference type="Proteomes" id="UP000650833">
    <property type="component" value="Unassembled WGS sequence"/>
</dbReference>
<feature type="domain" description="SP-RING-type" evidence="10">
    <location>
        <begin position="288"/>
        <end position="370"/>
    </location>
</feature>
<dbReference type="InterPro" id="IPR013083">
    <property type="entry name" value="Znf_RING/FYVE/PHD"/>
</dbReference>
<dbReference type="Gene3D" id="2.60.120.780">
    <property type="entry name" value="PINIT domain"/>
    <property type="match status" value="1"/>
</dbReference>
<dbReference type="PANTHER" id="PTHR10782:SF4">
    <property type="entry name" value="TONALLI, ISOFORM E"/>
    <property type="match status" value="1"/>
</dbReference>
<evidence type="ECO:0000259" key="11">
    <source>
        <dbReference type="PROSITE" id="PS51466"/>
    </source>
</evidence>